<evidence type="ECO:0000256" key="4">
    <source>
        <dbReference type="ARBA" id="ARBA00022692"/>
    </source>
</evidence>
<dbReference type="GO" id="GO:0044718">
    <property type="term" value="P:siderophore transmembrane transport"/>
    <property type="evidence" value="ECO:0007669"/>
    <property type="project" value="TreeGrafter"/>
</dbReference>
<evidence type="ECO:0000256" key="6">
    <source>
        <dbReference type="ARBA" id="ARBA00023237"/>
    </source>
</evidence>
<dbReference type="InterPro" id="IPR057601">
    <property type="entry name" value="Oar-like_b-barrel"/>
</dbReference>
<evidence type="ECO:0000313" key="9">
    <source>
        <dbReference type="EMBL" id="AOM78661.1"/>
    </source>
</evidence>
<dbReference type="InterPro" id="IPR036942">
    <property type="entry name" value="Beta-barrel_TonB_sf"/>
</dbReference>
<accession>A0A1D7QJ21</accession>
<evidence type="ECO:0000313" key="10">
    <source>
        <dbReference type="Proteomes" id="UP000094313"/>
    </source>
</evidence>
<proteinExistence type="predicted"/>
<dbReference type="KEGG" id="psty:BFS30_16645"/>
<gene>
    <name evidence="9" type="ORF">BFS30_16645</name>
</gene>
<dbReference type="Proteomes" id="UP000094313">
    <property type="component" value="Chromosome"/>
</dbReference>
<keyword evidence="6" id="KW-0998">Cell outer membrane</keyword>
<feature type="signal peptide" evidence="7">
    <location>
        <begin position="1"/>
        <end position="25"/>
    </location>
</feature>
<evidence type="ECO:0000256" key="1">
    <source>
        <dbReference type="ARBA" id="ARBA00004571"/>
    </source>
</evidence>
<protein>
    <submittedName>
        <fullName evidence="9">TonB-dependent receptor</fullName>
    </submittedName>
</protein>
<keyword evidence="4" id="KW-0812">Transmembrane</keyword>
<dbReference type="Gene3D" id="2.40.170.20">
    <property type="entry name" value="TonB-dependent receptor, beta-barrel domain"/>
    <property type="match status" value="1"/>
</dbReference>
<sequence>MKKSLLIKFVVMILAFAGTFSAAVAQVTTTNMTGTVKDSKGPLPGASVKAVHTPTGTSYGVTSNADGRFTLSNLRVGGPYKVVLSFVGYEPQTFDNVFVKLGEPYVLNATLSDNSATLAEVNIVSSNPNSILNSNRSGATTTVTRQQIQNLPSISRSVNDITRLTPQSNGTSIGGGNYRQSNFTVDGSNFNNQFGIGANVPAGGAPISLDALEQISVNVTPYDVRQSGFTGGSVNAVTRSGTNDFSATAFYMMRNQDQQGTKVGDYRITTIQPYAQKQYGASLGGPIIKDKLFFFLNAEFNKEVSPGQSRTAATPSKPFGPDDNVARPTADFMNEVSNYLKSKYNYDPGVYQGYSNNSNNDKLLARLDWNISKDHSLNLRYNQVESKSPVGVSTSRSPFTGYATGAGRTDKNALWFSNSNYYQDANLYSFAGELNSSFGSKFSNVLRGSWTHQNDPRSSDSDIFPLVDILDGNGVPLTTFGYEPFTYGNLRDVKTYSFTDNFSMALGKHNITLGVQADFSKTQNGFQRFGTSYYTFNTWADFVNGAKPRDYAITYSLSPGFEQAYPTFKFNQYSAYLQDEFSVTDRLKVTAGVRVEKFSFPGVEEIKSNPLVTPLTFANGEKMDTGVLPGSNIIWSPRFGFNWDALGDRSLQIRGGSGIFRGTVPYVWIVSQSGDSGMLQFTQTYAGQANTPGPFNPNPNAYLPATPPVGGTSIPNPVSAISPNFKSPKTWKSNLAFDFRLPGGIVATLEGIYAKDLNTAIARNINLVNPTALNITGYPDNRMVYPSANQDKFVNPLVGGKPVANGTAGGQALNATVLDNAKGGYNWSATAQLTKQFSNGISAMVAYTHSDGRNFGNGAGDQLQNLWSIPQTVGNSNIPSLSYSSNLLPDRIVGSLSYRKEYMKNLATSISVFYVGSIQDRFTYAYSSDFNRDGQTNDLIYVPKDPSEIKFVSKTITVDGVSKTFTAQEQSDAFFAYVAQDDYLKSRQGQYSERNGAKMPWLHRFDVKLVQEVFRNVAGKKNSFQFTADILNFGNLLNKKWGTMKRVNAASILQPTNTSAMGGSTVPTFRLADFNNDLVRKSFSDNQTFLSTYYMQFGVRYNFN</sequence>
<dbReference type="AlphaFoldDB" id="A0A1D7QJ21"/>
<dbReference type="PANTHER" id="PTHR30069:SF46">
    <property type="entry name" value="OAR PROTEIN"/>
    <property type="match status" value="1"/>
</dbReference>
<name>A0A1D7QJ21_9SPHI</name>
<reference evidence="9 10" key="1">
    <citation type="submission" date="2016-08" db="EMBL/GenBank/DDBJ databases">
        <authorList>
            <person name="Seilhamer J.J."/>
        </authorList>
    </citation>
    <scope>NUCLEOTIDE SEQUENCE [LARGE SCALE GENOMIC DNA]</scope>
    <source>
        <strain evidence="9 10">DX4</strain>
    </source>
</reference>
<keyword evidence="10" id="KW-1185">Reference proteome</keyword>
<dbReference type="RefSeq" id="WP_069380325.1">
    <property type="nucleotide sequence ID" value="NZ_CP017141.1"/>
</dbReference>
<dbReference type="GO" id="GO:0009279">
    <property type="term" value="C:cell outer membrane"/>
    <property type="evidence" value="ECO:0007669"/>
    <property type="project" value="UniProtKB-SubCell"/>
</dbReference>
<organism evidence="9 10">
    <name type="scientific">Pedobacter steynii</name>
    <dbReference type="NCBI Taxonomy" id="430522"/>
    <lineage>
        <taxon>Bacteria</taxon>
        <taxon>Pseudomonadati</taxon>
        <taxon>Bacteroidota</taxon>
        <taxon>Sphingobacteriia</taxon>
        <taxon>Sphingobacteriales</taxon>
        <taxon>Sphingobacteriaceae</taxon>
        <taxon>Pedobacter</taxon>
    </lineage>
</organism>
<dbReference type="OrthoDB" id="9768147at2"/>
<dbReference type="Gene3D" id="2.60.40.1120">
    <property type="entry name" value="Carboxypeptidase-like, regulatory domain"/>
    <property type="match status" value="1"/>
</dbReference>
<dbReference type="Pfam" id="PF13620">
    <property type="entry name" value="CarboxypepD_reg"/>
    <property type="match status" value="1"/>
</dbReference>
<evidence type="ECO:0000256" key="3">
    <source>
        <dbReference type="ARBA" id="ARBA00022452"/>
    </source>
</evidence>
<keyword evidence="3" id="KW-1134">Transmembrane beta strand</keyword>
<dbReference type="PANTHER" id="PTHR30069">
    <property type="entry name" value="TONB-DEPENDENT OUTER MEMBRANE RECEPTOR"/>
    <property type="match status" value="1"/>
</dbReference>
<feature type="chain" id="PRO_5009098672" evidence="7">
    <location>
        <begin position="26"/>
        <end position="1104"/>
    </location>
</feature>
<comment type="subcellular location">
    <subcellularLocation>
        <location evidence="1">Cell outer membrane</location>
        <topology evidence="1">Multi-pass membrane protein</topology>
    </subcellularLocation>
</comment>
<evidence type="ECO:0000259" key="8">
    <source>
        <dbReference type="Pfam" id="PF25183"/>
    </source>
</evidence>
<keyword evidence="2" id="KW-0813">Transport</keyword>
<evidence type="ECO:0000256" key="5">
    <source>
        <dbReference type="ARBA" id="ARBA00023136"/>
    </source>
</evidence>
<keyword evidence="7" id="KW-0732">Signal</keyword>
<evidence type="ECO:0000256" key="7">
    <source>
        <dbReference type="SAM" id="SignalP"/>
    </source>
</evidence>
<dbReference type="SUPFAM" id="SSF49464">
    <property type="entry name" value="Carboxypeptidase regulatory domain-like"/>
    <property type="match status" value="1"/>
</dbReference>
<evidence type="ECO:0000256" key="2">
    <source>
        <dbReference type="ARBA" id="ARBA00022448"/>
    </source>
</evidence>
<dbReference type="SUPFAM" id="SSF56935">
    <property type="entry name" value="Porins"/>
    <property type="match status" value="1"/>
</dbReference>
<dbReference type="InterPro" id="IPR039426">
    <property type="entry name" value="TonB-dep_rcpt-like"/>
</dbReference>
<feature type="domain" description="TonB-dependent transporter Oar-like beta-barrel" evidence="8">
    <location>
        <begin position="237"/>
        <end position="1038"/>
    </location>
</feature>
<keyword evidence="5" id="KW-0472">Membrane</keyword>
<dbReference type="EMBL" id="CP017141">
    <property type="protein sequence ID" value="AOM78661.1"/>
    <property type="molecule type" value="Genomic_DNA"/>
</dbReference>
<dbReference type="GO" id="GO:0015344">
    <property type="term" value="F:siderophore uptake transmembrane transporter activity"/>
    <property type="evidence" value="ECO:0007669"/>
    <property type="project" value="TreeGrafter"/>
</dbReference>
<keyword evidence="9" id="KW-0675">Receptor</keyword>
<dbReference type="Pfam" id="PF25183">
    <property type="entry name" value="OMP_b-brl_4"/>
    <property type="match status" value="1"/>
</dbReference>
<dbReference type="InterPro" id="IPR008969">
    <property type="entry name" value="CarboxyPept-like_regulatory"/>
</dbReference>